<evidence type="ECO:0000313" key="5">
    <source>
        <dbReference type="Proteomes" id="UP001548832"/>
    </source>
</evidence>
<evidence type="ECO:0000256" key="1">
    <source>
        <dbReference type="ARBA" id="ARBA00038494"/>
    </source>
</evidence>
<evidence type="ECO:0000256" key="2">
    <source>
        <dbReference type="SAM" id="MobiDB-lite"/>
    </source>
</evidence>
<organism evidence="4 5">
    <name type="scientific">Mesorhizobium shangrilense</name>
    <dbReference type="NCBI Taxonomy" id="460060"/>
    <lineage>
        <taxon>Bacteria</taxon>
        <taxon>Pseudomonadati</taxon>
        <taxon>Pseudomonadota</taxon>
        <taxon>Alphaproteobacteria</taxon>
        <taxon>Hyphomicrobiales</taxon>
        <taxon>Phyllobacteriaceae</taxon>
        <taxon>Mesorhizobium</taxon>
    </lineage>
</organism>
<keyword evidence="4" id="KW-0328">Glycosyltransferase</keyword>
<feature type="domain" description="Glycosyltransferase 2-like" evidence="3">
    <location>
        <begin position="7"/>
        <end position="137"/>
    </location>
</feature>
<dbReference type="SUPFAM" id="SSF53448">
    <property type="entry name" value="Nucleotide-diphospho-sugar transferases"/>
    <property type="match status" value="1"/>
</dbReference>
<gene>
    <name evidence="4" type="ORF">ABVQ20_12570</name>
</gene>
<dbReference type="PANTHER" id="PTHR43630:SF2">
    <property type="entry name" value="GLYCOSYLTRANSFERASE"/>
    <property type="match status" value="1"/>
</dbReference>
<evidence type="ECO:0000313" key="4">
    <source>
        <dbReference type="EMBL" id="MET2827809.1"/>
    </source>
</evidence>
<dbReference type="CDD" id="cd02511">
    <property type="entry name" value="Beta4Glucosyltransferase"/>
    <property type="match status" value="1"/>
</dbReference>
<sequence length="319" mass="36062">MQEIHAIILTYNEEKHIERCIRSIDSHCTSITVVDCGSTDRTVDIARRLGASVIGNDWVNHATQVNFAIDHLSNLPGWLLRIDADEVLETPPEPLAVLAERVASDVDGILIRRRIYFLGSAIKRGGIEPSWQLRLWRNGRGRCEQRWMDEHIVVEGLTQKSDVVISDINLNSLTWWTEKHNAYASREAIDILARSHGFSGMDNRQERGGRLALQARAKRFIKNSVYLRMPTGLRSALYFLYRYIVRLGFLDGRAGFYFHVLQGFWYRTLVDAKVSEIISESATEGVSIVEAIKRKTGIDPLSGQRTGGGQAGEGRRLKS</sequence>
<comment type="caution">
    <text evidence="4">The sequence shown here is derived from an EMBL/GenBank/DDBJ whole genome shotgun (WGS) entry which is preliminary data.</text>
</comment>
<dbReference type="Pfam" id="PF00535">
    <property type="entry name" value="Glycos_transf_2"/>
    <property type="match status" value="1"/>
</dbReference>
<dbReference type="GO" id="GO:0016757">
    <property type="term" value="F:glycosyltransferase activity"/>
    <property type="evidence" value="ECO:0007669"/>
    <property type="project" value="UniProtKB-KW"/>
</dbReference>
<feature type="region of interest" description="Disordered" evidence="2">
    <location>
        <begin position="299"/>
        <end position="319"/>
    </location>
</feature>
<dbReference type="Proteomes" id="UP001548832">
    <property type="component" value="Unassembled WGS sequence"/>
</dbReference>
<dbReference type="RefSeq" id="WP_354459818.1">
    <property type="nucleotide sequence ID" value="NZ_JBEWSZ010000001.1"/>
</dbReference>
<proteinExistence type="inferred from homology"/>
<name>A0ABV2DD59_9HYPH</name>
<accession>A0ABV2DD59</accession>
<reference evidence="4 5" key="1">
    <citation type="submission" date="2024-06" db="EMBL/GenBank/DDBJ databases">
        <authorList>
            <person name="Kim D.-U."/>
        </authorList>
    </citation>
    <scope>NUCLEOTIDE SEQUENCE [LARGE SCALE GENOMIC DNA]</scope>
    <source>
        <strain evidence="4 5">KACC15460</strain>
    </source>
</reference>
<dbReference type="EC" id="2.4.-.-" evidence="4"/>
<keyword evidence="4" id="KW-0808">Transferase</keyword>
<dbReference type="PANTHER" id="PTHR43630">
    <property type="entry name" value="POLY-BETA-1,6-N-ACETYL-D-GLUCOSAMINE SYNTHASE"/>
    <property type="match status" value="1"/>
</dbReference>
<dbReference type="EMBL" id="JBEWSZ010000001">
    <property type="protein sequence ID" value="MET2827809.1"/>
    <property type="molecule type" value="Genomic_DNA"/>
</dbReference>
<comment type="similarity">
    <text evidence="1">Belongs to the glycosyltransferase 2 family. WaaE/KdtX subfamily.</text>
</comment>
<dbReference type="InterPro" id="IPR029044">
    <property type="entry name" value="Nucleotide-diphossugar_trans"/>
</dbReference>
<dbReference type="Gene3D" id="3.90.550.10">
    <property type="entry name" value="Spore Coat Polysaccharide Biosynthesis Protein SpsA, Chain A"/>
    <property type="match status" value="1"/>
</dbReference>
<evidence type="ECO:0000259" key="3">
    <source>
        <dbReference type="Pfam" id="PF00535"/>
    </source>
</evidence>
<dbReference type="InterPro" id="IPR001173">
    <property type="entry name" value="Glyco_trans_2-like"/>
</dbReference>
<protein>
    <submittedName>
        <fullName evidence="4">Glycosyltransferase family 2 protein</fullName>
        <ecNumber evidence="4">2.4.-.-</ecNumber>
    </submittedName>
</protein>
<keyword evidence="5" id="KW-1185">Reference proteome</keyword>